<dbReference type="EMBL" id="CADCTW010000103">
    <property type="protein sequence ID" value="CAA9325898.1"/>
    <property type="molecule type" value="Genomic_DNA"/>
</dbReference>
<dbReference type="SUPFAM" id="SSF55874">
    <property type="entry name" value="ATPase domain of HSP90 chaperone/DNA topoisomerase II/histidine kinase"/>
    <property type="match status" value="1"/>
</dbReference>
<dbReference type="GO" id="GO:0000155">
    <property type="term" value="F:phosphorelay sensor kinase activity"/>
    <property type="evidence" value="ECO:0007669"/>
    <property type="project" value="InterPro"/>
</dbReference>
<dbReference type="InterPro" id="IPR035965">
    <property type="entry name" value="PAS-like_dom_sf"/>
</dbReference>
<evidence type="ECO:0000256" key="4">
    <source>
        <dbReference type="ARBA" id="ARBA00022679"/>
    </source>
</evidence>
<reference evidence="10" key="1">
    <citation type="submission" date="2020-02" db="EMBL/GenBank/DDBJ databases">
        <authorList>
            <person name="Meier V. D."/>
        </authorList>
    </citation>
    <scope>NUCLEOTIDE SEQUENCE</scope>
    <source>
        <strain evidence="10">AVDCRST_MAG68</strain>
    </source>
</reference>
<evidence type="ECO:0000256" key="6">
    <source>
        <dbReference type="SAM" id="Coils"/>
    </source>
</evidence>
<gene>
    <name evidence="10" type="ORF">AVDCRST_MAG68-2155</name>
</gene>
<dbReference type="PANTHER" id="PTHR43047:SF78">
    <property type="entry name" value="SENSORY_REGULATORY PROTEIN RPFC"/>
    <property type="match status" value="1"/>
</dbReference>
<keyword evidence="3" id="KW-0597">Phosphoprotein</keyword>
<dbReference type="AlphaFoldDB" id="A0A6J4LDB8"/>
<dbReference type="InterPro" id="IPR036097">
    <property type="entry name" value="HisK_dim/P_sf"/>
</dbReference>
<dbReference type="Gene3D" id="3.30.450.20">
    <property type="entry name" value="PAS domain"/>
    <property type="match status" value="1"/>
</dbReference>
<keyword evidence="5 10" id="KW-0418">Kinase</keyword>
<keyword evidence="4" id="KW-0808">Transferase</keyword>
<dbReference type="EC" id="2.7.13.3" evidence="2"/>
<dbReference type="SMART" id="SM00388">
    <property type="entry name" value="HisKA"/>
    <property type="match status" value="1"/>
</dbReference>
<organism evidence="10">
    <name type="scientific">uncultured Gemmatimonadota bacterium</name>
    <dbReference type="NCBI Taxonomy" id="203437"/>
    <lineage>
        <taxon>Bacteria</taxon>
        <taxon>Pseudomonadati</taxon>
        <taxon>Gemmatimonadota</taxon>
        <taxon>environmental samples</taxon>
    </lineage>
</organism>
<dbReference type="SUPFAM" id="SSF47384">
    <property type="entry name" value="Homodimeric domain of signal transducing histidine kinase"/>
    <property type="match status" value="1"/>
</dbReference>
<dbReference type="InterPro" id="IPR003661">
    <property type="entry name" value="HisK_dim/P_dom"/>
</dbReference>
<feature type="domain" description="Histidine kinase" evidence="8">
    <location>
        <begin position="218"/>
        <end position="451"/>
    </location>
</feature>
<dbReference type="Gene3D" id="3.30.565.10">
    <property type="entry name" value="Histidine kinase-like ATPase, C-terminal domain"/>
    <property type="match status" value="1"/>
</dbReference>
<dbReference type="SUPFAM" id="SSF55785">
    <property type="entry name" value="PYP-like sensor domain (PAS domain)"/>
    <property type="match status" value="1"/>
</dbReference>
<feature type="region of interest" description="Disordered" evidence="7">
    <location>
        <begin position="1"/>
        <end position="56"/>
    </location>
</feature>
<dbReference type="InterPro" id="IPR000700">
    <property type="entry name" value="PAS-assoc_C"/>
</dbReference>
<proteinExistence type="predicted"/>
<comment type="catalytic activity">
    <reaction evidence="1">
        <text>ATP + protein L-histidine = ADP + protein N-phospho-L-histidine.</text>
        <dbReference type="EC" id="2.7.13.3"/>
    </reaction>
</comment>
<feature type="domain" description="PAC" evidence="9">
    <location>
        <begin position="141"/>
        <end position="193"/>
    </location>
</feature>
<dbReference type="Gene3D" id="1.10.287.130">
    <property type="match status" value="1"/>
</dbReference>
<dbReference type="InterPro" id="IPR005467">
    <property type="entry name" value="His_kinase_dom"/>
</dbReference>
<dbReference type="PROSITE" id="PS50113">
    <property type="entry name" value="PAC"/>
    <property type="match status" value="1"/>
</dbReference>
<dbReference type="NCBIfam" id="TIGR00229">
    <property type="entry name" value="sensory_box"/>
    <property type="match status" value="1"/>
</dbReference>
<dbReference type="InterPro" id="IPR004358">
    <property type="entry name" value="Sig_transdc_His_kin-like_C"/>
</dbReference>
<accession>A0A6J4LDB8</accession>
<dbReference type="Pfam" id="PF02518">
    <property type="entry name" value="HATPase_c"/>
    <property type="match status" value="1"/>
</dbReference>
<dbReference type="InterPro" id="IPR003594">
    <property type="entry name" value="HATPase_dom"/>
</dbReference>
<dbReference type="InterPro" id="IPR036890">
    <property type="entry name" value="HATPase_C_sf"/>
</dbReference>
<evidence type="ECO:0000256" key="7">
    <source>
        <dbReference type="SAM" id="MobiDB-lite"/>
    </source>
</evidence>
<name>A0A6J4LDB8_9BACT</name>
<dbReference type="CDD" id="cd16922">
    <property type="entry name" value="HATPase_EvgS-ArcB-TorS-like"/>
    <property type="match status" value="1"/>
</dbReference>
<evidence type="ECO:0000259" key="9">
    <source>
        <dbReference type="PROSITE" id="PS50113"/>
    </source>
</evidence>
<protein>
    <recommendedName>
        <fullName evidence="2">histidine kinase</fullName>
        <ecNumber evidence="2">2.7.13.3</ecNumber>
    </recommendedName>
</protein>
<evidence type="ECO:0000256" key="1">
    <source>
        <dbReference type="ARBA" id="ARBA00000085"/>
    </source>
</evidence>
<dbReference type="Pfam" id="PF13426">
    <property type="entry name" value="PAS_9"/>
    <property type="match status" value="1"/>
</dbReference>
<keyword evidence="6" id="KW-0175">Coiled coil</keyword>
<dbReference type="SMART" id="SM00387">
    <property type="entry name" value="HATPase_c"/>
    <property type="match status" value="1"/>
</dbReference>
<evidence type="ECO:0000259" key="8">
    <source>
        <dbReference type="PROSITE" id="PS50109"/>
    </source>
</evidence>
<feature type="coiled-coil region" evidence="6">
    <location>
        <begin position="184"/>
        <end position="211"/>
    </location>
</feature>
<evidence type="ECO:0000256" key="2">
    <source>
        <dbReference type="ARBA" id="ARBA00012438"/>
    </source>
</evidence>
<sequence>MSSYEPGHPADPDRAPDPNASGAAERLPGEPGTPGRETMEREAAELRASRAADRDPYTGRAAPVVAQRAFAALAENSRDFAIFLLDPHGIITFWGEGARLMKWWTKGEAEGGHLRMLYPDGGSEDGTAEAHLDEAAKTGEYTGEGQRIRGDGSTFWAGVSLTALRDDEGVLIGFAKVTRDLTARRAADAVLKSASEEAEEARRQAEEANRAKSLFLATMSHEIRTPINAVMGYVDLLDLEIAGALDGEQRRQLARIRASNMHLLGIIDEVLDFSRLDAGRVTLARRVGRLEEPVEAAVQMVHLQAGAKGVGLSDSVSGLAADVPYWGDEDRVRQILVVLLSNAVKFTPAGGRITVSAGTAQQPPAEAQLQGPGPWVYVRVEDTGPGIEPASMAAIFEPFEQADMALTRQHGGTGLGLTIAKRLARLMGGDLTVRSQPGVGSSFFLWIPAAAEEAAGSTLADSGHMDASRPALLDEVRDAVLVEIERILHAYVARLRSDPLTPSAHALSEAELEDHLASFLSDLAATFSSIDLAAGADTEALHDGLGIQRAIAERHGSQRRRADWGEPEVRREFEILREEVAAAIRRRVHAPLPQQLEDALDTVELFIRAAERVSLASFGGASR</sequence>
<dbReference type="PRINTS" id="PR00344">
    <property type="entry name" value="BCTRLSENSOR"/>
</dbReference>
<feature type="compositionally biased region" description="Basic and acidic residues" evidence="7">
    <location>
        <begin position="37"/>
        <end position="56"/>
    </location>
</feature>
<dbReference type="InterPro" id="IPR000014">
    <property type="entry name" value="PAS"/>
</dbReference>
<evidence type="ECO:0000256" key="5">
    <source>
        <dbReference type="ARBA" id="ARBA00022777"/>
    </source>
</evidence>
<dbReference type="CDD" id="cd00082">
    <property type="entry name" value="HisKA"/>
    <property type="match status" value="1"/>
</dbReference>
<evidence type="ECO:0000313" key="10">
    <source>
        <dbReference type="EMBL" id="CAA9325898.1"/>
    </source>
</evidence>
<dbReference type="Pfam" id="PF00512">
    <property type="entry name" value="HisKA"/>
    <property type="match status" value="1"/>
</dbReference>
<evidence type="ECO:0000256" key="3">
    <source>
        <dbReference type="ARBA" id="ARBA00022553"/>
    </source>
</evidence>
<dbReference type="CDD" id="cd00130">
    <property type="entry name" value="PAS"/>
    <property type="match status" value="1"/>
</dbReference>
<dbReference type="PANTHER" id="PTHR43047">
    <property type="entry name" value="TWO-COMPONENT HISTIDINE PROTEIN KINASE"/>
    <property type="match status" value="1"/>
</dbReference>
<dbReference type="PROSITE" id="PS50109">
    <property type="entry name" value="HIS_KIN"/>
    <property type="match status" value="1"/>
</dbReference>